<evidence type="ECO:0000313" key="1">
    <source>
        <dbReference type="EMBL" id="ATZ08631.1"/>
    </source>
</evidence>
<dbReference type="Proteomes" id="UP000231994">
    <property type="component" value="Chromosome"/>
</dbReference>
<dbReference type="AlphaFoldDB" id="A0ABC8CJB2"/>
<dbReference type="RefSeq" id="WP_100618987.1">
    <property type="nucleotide sequence ID" value="NZ_CP024932.1"/>
</dbReference>
<organism evidence="1 2">
    <name type="scientific">Corynebacterium striatum</name>
    <dbReference type="NCBI Taxonomy" id="43770"/>
    <lineage>
        <taxon>Bacteria</taxon>
        <taxon>Bacillati</taxon>
        <taxon>Actinomycetota</taxon>
        <taxon>Actinomycetes</taxon>
        <taxon>Mycobacteriales</taxon>
        <taxon>Corynebacteriaceae</taxon>
        <taxon>Corynebacterium</taxon>
    </lineage>
</organism>
<protein>
    <submittedName>
        <fullName evidence="1">Uncharacterized protein</fullName>
    </submittedName>
</protein>
<sequence length="165" mass="18557">MAAIGTYQPTIIASPIKASVTPLELQQAMLGIYRQVMANTRSIYFDRDSYTPLNYRRMMSIAIGSSCEHIDGLKMSIKDWAKSHRQSRSPKLVDPRATANRIEHALLEQCETLQKAIWECRDKNTTVEGRTIDRRIPIIMAGSSAAYAHKITVPRGMFSNEVTNA</sequence>
<dbReference type="EMBL" id="CP024932">
    <property type="protein sequence ID" value="ATZ08631.1"/>
    <property type="molecule type" value="Genomic_DNA"/>
</dbReference>
<evidence type="ECO:0000313" key="2">
    <source>
        <dbReference type="Proteomes" id="UP000231994"/>
    </source>
</evidence>
<reference evidence="1 2" key="1">
    <citation type="submission" date="2017-11" db="EMBL/GenBank/DDBJ databases">
        <title>Whole genome sequencing of cultured pathogen.</title>
        <authorList>
            <person name="Hoffmann M."/>
            <person name="Sanchez M."/>
            <person name="Timme R."/>
            <person name="Nudel K."/>
            <person name="Bry L."/>
        </authorList>
    </citation>
    <scope>NUCLEOTIDE SEQUENCE [LARGE SCALE GENOMIC DNA]</scope>
    <source>
        <strain evidence="1 2">216</strain>
    </source>
</reference>
<name>A0ABC8CJB2_CORST</name>
<gene>
    <name evidence="1" type="ORF">A9D01_07615</name>
</gene>
<proteinExistence type="predicted"/>
<accession>A0ABC8CJB2</accession>